<dbReference type="Gene3D" id="1.25.40.20">
    <property type="entry name" value="Ankyrin repeat-containing domain"/>
    <property type="match status" value="1"/>
</dbReference>
<dbReference type="PROSITE" id="PS50088">
    <property type="entry name" value="ANK_REPEAT"/>
    <property type="match status" value="1"/>
</dbReference>
<dbReference type="SUPFAM" id="SSF48403">
    <property type="entry name" value="Ankyrin repeat"/>
    <property type="match status" value="1"/>
</dbReference>
<dbReference type="InterPro" id="IPR036770">
    <property type="entry name" value="Ankyrin_rpt-contain_sf"/>
</dbReference>
<sequence>MSSKLYFKITNEEECHHGFQYVNGLNILKGEFNNDPEDLCVSGRLYFTKPKYICKYLDFGIYLREVFLPTDNQDFKMIKDPEGDKYGANMIIFGERRDLRDVETWKYMVSMGVDIRAYNDFALKWACNNVYFEIVKYLMENGANIHAYSNLTIICATFGWLRKLNIK</sequence>
<gene>
    <name evidence="1" type="ORF">glt_00094</name>
</gene>
<evidence type="ECO:0000313" key="1">
    <source>
        <dbReference type="EMBL" id="AGF84903.1"/>
    </source>
</evidence>
<proteinExistence type="predicted"/>
<dbReference type="EMBL" id="KC008572">
    <property type="protein sequence ID" value="AGF84903.1"/>
    <property type="molecule type" value="Genomic_DNA"/>
</dbReference>
<accession>M1PFZ0</accession>
<dbReference type="InterPro" id="IPR002110">
    <property type="entry name" value="Ankyrin_rpt"/>
</dbReference>
<organism evidence="1 2">
    <name type="scientific">Moumouvirus goulette</name>
    <dbReference type="NCBI Taxonomy" id="1247379"/>
    <lineage>
        <taxon>Viruses</taxon>
        <taxon>Varidnaviria</taxon>
        <taxon>Bamfordvirae</taxon>
        <taxon>Nucleocytoviricota</taxon>
        <taxon>Megaviricetes</taxon>
        <taxon>Imitervirales</taxon>
        <taxon>Mimiviridae</taxon>
        <taxon>Megamimivirinae</taxon>
        <taxon>Moumouvirus</taxon>
        <taxon>Moumouvirus goulettemassiliense</taxon>
    </lineage>
</organism>
<name>M1PFZ0_9VIRU</name>
<reference evidence="1 2" key="1">
    <citation type="submission" date="2012-10" db="EMBL/GenBank/DDBJ databases">
        <title>Complete genome sequence of Moumouvirus goulette.</title>
        <authorList>
            <person name="Fournous G."/>
            <person name="Bougalmi M."/>
            <person name="Colson P."/>
        </authorList>
    </citation>
    <scope>NUCLEOTIDE SEQUENCE [LARGE SCALE GENOMIC DNA]</scope>
</reference>
<protein>
    <submittedName>
        <fullName evidence="1">Repeat protein</fullName>
    </submittedName>
</protein>
<keyword evidence="2" id="KW-1185">Reference proteome</keyword>
<dbReference type="Proteomes" id="UP000241071">
    <property type="component" value="Segment"/>
</dbReference>
<evidence type="ECO:0000313" key="2">
    <source>
        <dbReference type="Proteomes" id="UP000241071"/>
    </source>
</evidence>